<dbReference type="RefSeq" id="XP_005644852.1">
    <property type="nucleotide sequence ID" value="XM_005644795.1"/>
</dbReference>
<dbReference type="SUPFAM" id="SSF89562">
    <property type="entry name" value="RraA-like"/>
    <property type="match status" value="1"/>
</dbReference>
<feature type="binding site" evidence="8">
    <location>
        <position position="78"/>
    </location>
    <ligand>
        <name>Mg(2+)</name>
        <dbReference type="ChEBI" id="CHEBI:18420"/>
    </ligand>
</feature>
<evidence type="ECO:0000256" key="5">
    <source>
        <dbReference type="ARBA" id="ARBA00023239"/>
    </source>
</evidence>
<dbReference type="Pfam" id="PF03737">
    <property type="entry name" value="RraA-like"/>
    <property type="match status" value="1"/>
</dbReference>
<evidence type="ECO:0000313" key="10">
    <source>
        <dbReference type="EMBL" id="EIE20308.1"/>
    </source>
</evidence>
<dbReference type="Proteomes" id="UP000007264">
    <property type="component" value="Unassembled WGS sequence"/>
</dbReference>
<feature type="binding site" evidence="8">
    <location>
        <begin position="55"/>
        <end position="58"/>
    </location>
    <ligand>
        <name>substrate</name>
    </ligand>
</feature>
<comment type="caution">
    <text evidence="10">The sequence shown here is derived from an EMBL/GenBank/DDBJ whole genome shotgun (WGS) entry which is preliminary data.</text>
</comment>
<evidence type="ECO:0000256" key="3">
    <source>
        <dbReference type="ARBA" id="ARBA00011233"/>
    </source>
</evidence>
<proteinExistence type="inferred from homology"/>
<keyword evidence="11" id="KW-1185">Reference proteome</keyword>
<keyword evidence="4 8" id="KW-0479">Metal-binding</keyword>
<evidence type="ECO:0000256" key="6">
    <source>
        <dbReference type="ARBA" id="ARBA00025046"/>
    </source>
</evidence>
<dbReference type="EC" id="4.1.3.17" evidence="9"/>
<comment type="cofactor">
    <cofactor evidence="8">
        <name>Mg(2+)</name>
        <dbReference type="ChEBI" id="CHEBI:18420"/>
    </cofactor>
</comment>
<name>I0YPI9_COCSC</name>
<organism evidence="10 11">
    <name type="scientific">Coccomyxa subellipsoidea (strain C-169)</name>
    <name type="common">Green microalga</name>
    <dbReference type="NCBI Taxonomy" id="574566"/>
    <lineage>
        <taxon>Eukaryota</taxon>
        <taxon>Viridiplantae</taxon>
        <taxon>Chlorophyta</taxon>
        <taxon>core chlorophytes</taxon>
        <taxon>Trebouxiophyceae</taxon>
        <taxon>Trebouxiophyceae incertae sedis</taxon>
        <taxon>Coccomyxaceae</taxon>
        <taxon>Coccomyxa</taxon>
        <taxon>Coccomyxa subellipsoidea</taxon>
    </lineage>
</organism>
<dbReference type="GO" id="GO:0008428">
    <property type="term" value="F:ribonuclease inhibitor activity"/>
    <property type="evidence" value="ECO:0007669"/>
    <property type="project" value="InterPro"/>
</dbReference>
<evidence type="ECO:0000256" key="2">
    <source>
        <dbReference type="ARBA" id="ARBA00008621"/>
    </source>
</evidence>
<dbReference type="eggNOG" id="ENOG502S32I">
    <property type="taxonomic scope" value="Eukaryota"/>
</dbReference>
<evidence type="ECO:0000256" key="7">
    <source>
        <dbReference type="ARBA" id="ARBA00047973"/>
    </source>
</evidence>
<dbReference type="CDD" id="cd16841">
    <property type="entry name" value="RraA_family"/>
    <property type="match status" value="1"/>
</dbReference>
<dbReference type="GO" id="GO:0046872">
    <property type="term" value="F:metal ion binding"/>
    <property type="evidence" value="ECO:0007669"/>
    <property type="project" value="UniProtKB-KW"/>
</dbReference>
<keyword evidence="8" id="KW-0460">Magnesium</keyword>
<dbReference type="PANTHER" id="PTHR33254:SF4">
    <property type="entry name" value="4-HYDROXY-4-METHYL-2-OXOGLUTARATE ALDOLASE 3-RELATED"/>
    <property type="match status" value="1"/>
</dbReference>
<dbReference type="InterPro" id="IPR036704">
    <property type="entry name" value="RraA/RraA-like_sf"/>
</dbReference>
<dbReference type="AlphaFoldDB" id="I0YPI9"/>
<dbReference type="EMBL" id="AGSI01000016">
    <property type="protein sequence ID" value="EIE20308.1"/>
    <property type="molecule type" value="Genomic_DNA"/>
</dbReference>
<dbReference type="GeneID" id="17038284"/>
<dbReference type="InterPro" id="IPR005493">
    <property type="entry name" value="RraA/RraA-like"/>
</dbReference>
<dbReference type="Gene3D" id="3.50.30.40">
    <property type="entry name" value="Ribonuclease E inhibitor RraA/RraA-like"/>
    <property type="match status" value="1"/>
</dbReference>
<comment type="cofactor">
    <cofactor evidence="9">
        <name>a divalent metal cation</name>
        <dbReference type="ChEBI" id="CHEBI:60240"/>
    </cofactor>
</comment>
<dbReference type="GO" id="GO:0008948">
    <property type="term" value="F:oxaloacetate decarboxylase activity"/>
    <property type="evidence" value="ECO:0007669"/>
    <property type="project" value="UniProtKB-EC"/>
</dbReference>
<dbReference type="GO" id="GO:0051252">
    <property type="term" value="P:regulation of RNA metabolic process"/>
    <property type="evidence" value="ECO:0007669"/>
    <property type="project" value="InterPro"/>
</dbReference>
<comment type="similarity">
    <text evidence="2 9">Belongs to the class II aldolase/RraA-like family.</text>
</comment>
<sequence length="140" mass="14819">MDFRDYGGKTRFSGKAITIQCLETNQVLRETLDEAGEGRVLVVDGQASKRCALLGDILGAKLHRNGFSGIIINGCVRDTEDLGKLPVGVKALNTCPVKPGKAPVGTKGEPVTFAGITINTGDWIYACADGVVVSKEELVI</sequence>
<evidence type="ECO:0000256" key="4">
    <source>
        <dbReference type="ARBA" id="ARBA00022723"/>
    </source>
</evidence>
<dbReference type="EC" id="4.1.1.112" evidence="9"/>
<feature type="binding site" evidence="8">
    <location>
        <position position="77"/>
    </location>
    <ligand>
        <name>substrate</name>
    </ligand>
</feature>
<evidence type="ECO:0000256" key="9">
    <source>
        <dbReference type="RuleBase" id="RU004338"/>
    </source>
</evidence>
<dbReference type="PANTHER" id="PTHR33254">
    <property type="entry name" value="4-HYDROXY-4-METHYL-2-OXOGLUTARATE ALDOLASE 3-RELATED"/>
    <property type="match status" value="1"/>
</dbReference>
<comment type="function">
    <text evidence="6 9">Catalyzes the aldol cleavage of 4-hydroxy-4-methyl-2-oxoglutarate (HMG) into 2 molecules of pyruvate. Also contains a secondary oxaloacetate (OAA) decarboxylase activity due to the common pyruvate enolate transition state formed following C-C bond cleavage in the retro-aldol and decarboxylation reactions.</text>
</comment>
<accession>I0YPI9</accession>
<evidence type="ECO:0000256" key="1">
    <source>
        <dbReference type="ARBA" id="ARBA00001342"/>
    </source>
</evidence>
<dbReference type="NCBIfam" id="TIGR01935">
    <property type="entry name" value="NOT-MenG"/>
    <property type="match status" value="1"/>
</dbReference>
<comment type="catalytic activity">
    <reaction evidence="7 9">
        <text>oxaloacetate + H(+) = pyruvate + CO2</text>
        <dbReference type="Rhea" id="RHEA:15641"/>
        <dbReference type="ChEBI" id="CHEBI:15361"/>
        <dbReference type="ChEBI" id="CHEBI:15378"/>
        <dbReference type="ChEBI" id="CHEBI:16452"/>
        <dbReference type="ChEBI" id="CHEBI:16526"/>
        <dbReference type="EC" id="4.1.1.112"/>
    </reaction>
</comment>
<dbReference type="KEGG" id="csl:COCSUDRAFT_18832"/>
<gene>
    <name evidence="10" type="ORF">COCSUDRAFT_18832</name>
</gene>
<dbReference type="NCBIfam" id="NF006875">
    <property type="entry name" value="PRK09372.1"/>
    <property type="match status" value="1"/>
</dbReference>
<comment type="catalytic activity">
    <reaction evidence="1 9">
        <text>4-hydroxy-4-methyl-2-oxoglutarate = 2 pyruvate</text>
        <dbReference type="Rhea" id="RHEA:22748"/>
        <dbReference type="ChEBI" id="CHEBI:15361"/>
        <dbReference type="ChEBI" id="CHEBI:58276"/>
        <dbReference type="EC" id="4.1.3.17"/>
    </reaction>
</comment>
<reference evidence="10 11" key="1">
    <citation type="journal article" date="2012" name="Genome Biol.">
        <title>The genome of the polar eukaryotic microalga coccomyxa subellipsoidea reveals traits of cold adaptation.</title>
        <authorList>
            <person name="Blanc G."/>
            <person name="Agarkova I."/>
            <person name="Grimwood J."/>
            <person name="Kuo A."/>
            <person name="Brueggeman A."/>
            <person name="Dunigan D."/>
            <person name="Gurnon J."/>
            <person name="Ladunga I."/>
            <person name="Lindquist E."/>
            <person name="Lucas S."/>
            <person name="Pangilinan J."/>
            <person name="Proschold T."/>
            <person name="Salamov A."/>
            <person name="Schmutz J."/>
            <person name="Weeks D."/>
            <person name="Yamada T."/>
            <person name="Claverie J.M."/>
            <person name="Grigoriev I."/>
            <person name="Van Etten J."/>
            <person name="Lomsadze A."/>
            <person name="Borodovsky M."/>
        </authorList>
    </citation>
    <scope>NUCLEOTIDE SEQUENCE [LARGE SCALE GENOMIC DNA]</scope>
    <source>
        <strain evidence="10 11">C-169</strain>
    </source>
</reference>
<dbReference type="InterPro" id="IPR010203">
    <property type="entry name" value="RraA"/>
</dbReference>
<evidence type="ECO:0000313" key="11">
    <source>
        <dbReference type="Proteomes" id="UP000007264"/>
    </source>
</evidence>
<dbReference type="OrthoDB" id="1476984at2759"/>
<keyword evidence="5 9" id="KW-0456">Lyase</keyword>
<evidence type="ECO:0000256" key="8">
    <source>
        <dbReference type="PIRSR" id="PIRSR605493-1"/>
    </source>
</evidence>
<protein>
    <recommendedName>
        <fullName evidence="9">4-hydroxy-4-methyl-2-oxoglutarate aldolase</fullName>
        <shortName evidence="9">HMG aldolase</shortName>
        <ecNumber evidence="9">4.1.1.112</ecNumber>
        <ecNumber evidence="9">4.1.3.17</ecNumber>
    </recommendedName>
    <alternativeName>
        <fullName evidence="9">Oxaloacetate decarboxylase</fullName>
    </alternativeName>
</protein>
<comment type="subunit">
    <text evidence="3 9">Homotrimer.</text>
</comment>
<dbReference type="GO" id="GO:0047443">
    <property type="term" value="F:4-hydroxy-4-methyl-2-oxoglutarate aldolase activity"/>
    <property type="evidence" value="ECO:0007669"/>
    <property type="project" value="UniProtKB-EC"/>
</dbReference>